<accession>A0A7C1VLN0</accession>
<reference evidence="6 8" key="1">
    <citation type="submission" date="2015-10" db="EMBL/GenBank/DDBJ databases">
        <title>Candidatus Desulfofervidus auxilii, a hydrogenotrophic sulfate-reducing bacterium involved in the thermophilic anaerobic oxidation of methane.</title>
        <authorList>
            <person name="Krukenberg V."/>
            <person name="Richter M."/>
            <person name="Wegener G."/>
        </authorList>
    </citation>
    <scope>NUCLEOTIDE SEQUENCE [LARGE SCALE GENOMIC DNA]</scope>
    <source>
        <strain evidence="6 8">HS1</strain>
    </source>
</reference>
<comment type="subcellular location">
    <subcellularLocation>
        <location evidence="1 4">Bacterial flagellum basal body</location>
    </subcellularLocation>
</comment>
<comment type="similarity">
    <text evidence="2 4">Belongs to the FliE family.</text>
</comment>
<dbReference type="Proteomes" id="UP000070560">
    <property type="component" value="Chromosome"/>
</dbReference>
<evidence type="ECO:0000313" key="6">
    <source>
        <dbReference type="EMBL" id="AMM40530.1"/>
    </source>
</evidence>
<evidence type="ECO:0000313" key="8">
    <source>
        <dbReference type="Proteomes" id="UP000070560"/>
    </source>
</evidence>
<evidence type="ECO:0000256" key="4">
    <source>
        <dbReference type="HAMAP-Rule" id="MF_00724"/>
    </source>
</evidence>
<evidence type="ECO:0000256" key="1">
    <source>
        <dbReference type="ARBA" id="ARBA00004117"/>
    </source>
</evidence>
<evidence type="ECO:0000256" key="5">
    <source>
        <dbReference type="NCBIfam" id="TIGR00205"/>
    </source>
</evidence>
<protein>
    <recommendedName>
        <fullName evidence="4 5">Flagellar hook-basal body complex protein FliE</fullName>
    </recommendedName>
</protein>
<dbReference type="AlphaFoldDB" id="A0A7C1VLN0"/>
<dbReference type="KEGG" id="daw:HS1_000725"/>
<dbReference type="GO" id="GO:0003774">
    <property type="term" value="F:cytoskeletal motor activity"/>
    <property type="evidence" value="ECO:0007669"/>
    <property type="project" value="InterPro"/>
</dbReference>
<dbReference type="RefSeq" id="WP_066061054.1">
    <property type="nucleotide sequence ID" value="NZ_CP013015.1"/>
</dbReference>
<reference evidence="7" key="2">
    <citation type="journal article" date="2020" name="mSystems">
        <title>Genome- and Community-Level Interaction Insights into Carbon Utilization and Element Cycling Functions of Hydrothermarchaeota in Hydrothermal Sediment.</title>
        <authorList>
            <person name="Zhou Z."/>
            <person name="Liu Y."/>
            <person name="Xu W."/>
            <person name="Pan J."/>
            <person name="Luo Z.H."/>
            <person name="Li M."/>
        </authorList>
    </citation>
    <scope>NUCLEOTIDE SEQUENCE [LARGE SCALE GENOMIC DNA]</scope>
    <source>
        <strain evidence="7">HyVt-389</strain>
    </source>
</reference>
<dbReference type="GO" id="GO:0071973">
    <property type="term" value="P:bacterial-type flagellum-dependent cell motility"/>
    <property type="evidence" value="ECO:0007669"/>
    <property type="project" value="InterPro"/>
</dbReference>
<dbReference type="HAMAP" id="MF_00724">
    <property type="entry name" value="FliE"/>
    <property type="match status" value="1"/>
</dbReference>
<evidence type="ECO:0000256" key="3">
    <source>
        <dbReference type="ARBA" id="ARBA00023143"/>
    </source>
</evidence>
<dbReference type="PRINTS" id="PR01006">
    <property type="entry name" value="FLGHOOKFLIE"/>
</dbReference>
<evidence type="ECO:0000256" key="2">
    <source>
        <dbReference type="ARBA" id="ARBA00009272"/>
    </source>
</evidence>
<dbReference type="PANTHER" id="PTHR34653">
    <property type="match status" value="1"/>
</dbReference>
<dbReference type="OrthoDB" id="285952at2"/>
<name>A0A7C1VLN0_DESA2</name>
<dbReference type="Pfam" id="PF02049">
    <property type="entry name" value="FliE"/>
    <property type="match status" value="1"/>
</dbReference>
<gene>
    <name evidence="4 7" type="primary">fliE</name>
    <name evidence="7" type="ORF">ENI35_05190</name>
    <name evidence="6" type="ORF">HS1_000725</name>
</gene>
<proteinExistence type="inferred from homology"/>
<keyword evidence="8" id="KW-1185">Reference proteome</keyword>
<dbReference type="EMBL" id="DRIH01000181">
    <property type="protein sequence ID" value="HEC68188.1"/>
    <property type="molecule type" value="Genomic_DNA"/>
</dbReference>
<dbReference type="EMBL" id="CP013015">
    <property type="protein sequence ID" value="AMM40530.1"/>
    <property type="molecule type" value="Genomic_DNA"/>
</dbReference>
<dbReference type="InterPro" id="IPR001624">
    <property type="entry name" value="FliE"/>
</dbReference>
<dbReference type="PANTHER" id="PTHR34653:SF1">
    <property type="entry name" value="FLAGELLAR HOOK-BASAL BODY COMPLEX PROTEIN FLIE"/>
    <property type="match status" value="1"/>
</dbReference>
<dbReference type="GO" id="GO:0005198">
    <property type="term" value="F:structural molecule activity"/>
    <property type="evidence" value="ECO:0007669"/>
    <property type="project" value="UniProtKB-UniRule"/>
</dbReference>
<keyword evidence="7" id="KW-0966">Cell projection</keyword>
<dbReference type="Proteomes" id="UP000885738">
    <property type="component" value="Unassembled WGS sequence"/>
</dbReference>
<keyword evidence="7" id="KW-0282">Flagellum</keyword>
<keyword evidence="3 4" id="KW-0975">Bacterial flagellum</keyword>
<sequence>MENIKPLNGIPDIIHKGMKKTEPKKTDFSQMIKNAMKEINTLQIKADKAIEALATGESKNIHQTMIAIEKADISFKMMMQVRNKLLEAYKEIMHMQF</sequence>
<dbReference type="NCBIfam" id="TIGR00205">
    <property type="entry name" value="fliE"/>
    <property type="match status" value="1"/>
</dbReference>
<organism evidence="7">
    <name type="scientific">Desulfofervidus auxilii</name>
    <dbReference type="NCBI Taxonomy" id="1621989"/>
    <lineage>
        <taxon>Bacteria</taxon>
        <taxon>Pseudomonadati</taxon>
        <taxon>Thermodesulfobacteriota</taxon>
        <taxon>Candidatus Desulfofervidia</taxon>
        <taxon>Candidatus Desulfofervidales</taxon>
        <taxon>Candidatus Desulfofervidaceae</taxon>
        <taxon>Candidatus Desulfofervidus</taxon>
    </lineage>
</organism>
<dbReference type="GO" id="GO:0009425">
    <property type="term" value="C:bacterial-type flagellum basal body"/>
    <property type="evidence" value="ECO:0007669"/>
    <property type="project" value="UniProtKB-SubCell"/>
</dbReference>
<evidence type="ECO:0000313" key="7">
    <source>
        <dbReference type="EMBL" id="HEC68188.1"/>
    </source>
</evidence>
<keyword evidence="7" id="KW-0969">Cilium</keyword>